<gene>
    <name evidence="2" type="ORF">Glove_230g159</name>
</gene>
<dbReference type="Pfam" id="PF00651">
    <property type="entry name" value="BTB"/>
    <property type="match status" value="1"/>
</dbReference>
<name>A0A397IF79_9GLOM</name>
<dbReference type="OrthoDB" id="2372300at2759"/>
<comment type="caution">
    <text evidence="2">The sequence shown here is derived from an EMBL/GenBank/DDBJ whole genome shotgun (WGS) entry which is preliminary data.</text>
</comment>
<dbReference type="InterPro" id="IPR052407">
    <property type="entry name" value="BTB_POZ_domain_cont_9"/>
</dbReference>
<dbReference type="GO" id="GO:0005737">
    <property type="term" value="C:cytoplasm"/>
    <property type="evidence" value="ECO:0007669"/>
    <property type="project" value="TreeGrafter"/>
</dbReference>
<evidence type="ECO:0000259" key="1">
    <source>
        <dbReference type="PROSITE" id="PS50097"/>
    </source>
</evidence>
<dbReference type="AlphaFoldDB" id="A0A397IF79"/>
<dbReference type="STRING" id="1348612.A0A397IF79"/>
<feature type="domain" description="BTB" evidence="1">
    <location>
        <begin position="163"/>
        <end position="240"/>
    </location>
</feature>
<dbReference type="PANTHER" id="PTHR46306:SF1">
    <property type="entry name" value="BTB_POZ DOMAIN-CONTAINING PROTEIN 9"/>
    <property type="match status" value="1"/>
</dbReference>
<dbReference type="EMBL" id="PQFF01000213">
    <property type="protein sequence ID" value="RHZ73522.1"/>
    <property type="molecule type" value="Genomic_DNA"/>
</dbReference>
<dbReference type="Pfam" id="PF07714">
    <property type="entry name" value="PK_Tyr_Ser-Thr"/>
    <property type="match status" value="1"/>
</dbReference>
<dbReference type="SUPFAM" id="SSF54695">
    <property type="entry name" value="POZ domain"/>
    <property type="match status" value="1"/>
</dbReference>
<accession>A0A397IF79</accession>
<dbReference type="InterPro" id="IPR011009">
    <property type="entry name" value="Kinase-like_dom_sf"/>
</dbReference>
<dbReference type="InterPro" id="IPR001245">
    <property type="entry name" value="Ser-Thr/Tyr_kinase_cat_dom"/>
</dbReference>
<dbReference type="GO" id="GO:0004672">
    <property type="term" value="F:protein kinase activity"/>
    <property type="evidence" value="ECO:0007669"/>
    <property type="project" value="InterPro"/>
</dbReference>
<dbReference type="PROSITE" id="PS50097">
    <property type="entry name" value="BTB"/>
    <property type="match status" value="1"/>
</dbReference>
<proteinExistence type="predicted"/>
<keyword evidence="3" id="KW-1185">Reference proteome</keyword>
<dbReference type="Gene3D" id="3.30.710.10">
    <property type="entry name" value="Potassium Channel Kv1.1, Chain A"/>
    <property type="match status" value="1"/>
</dbReference>
<dbReference type="Gene3D" id="1.25.40.420">
    <property type="match status" value="1"/>
</dbReference>
<dbReference type="SUPFAM" id="SSF56112">
    <property type="entry name" value="Protein kinase-like (PK-like)"/>
    <property type="match status" value="1"/>
</dbReference>
<organism evidence="2 3">
    <name type="scientific">Diversispora epigaea</name>
    <dbReference type="NCBI Taxonomy" id="1348612"/>
    <lineage>
        <taxon>Eukaryota</taxon>
        <taxon>Fungi</taxon>
        <taxon>Fungi incertae sedis</taxon>
        <taxon>Mucoromycota</taxon>
        <taxon>Glomeromycotina</taxon>
        <taxon>Glomeromycetes</taxon>
        <taxon>Diversisporales</taxon>
        <taxon>Diversisporaceae</taxon>
        <taxon>Diversispora</taxon>
    </lineage>
</organism>
<dbReference type="PANTHER" id="PTHR46306">
    <property type="entry name" value="BTB/POZ DOMAIN-CONTAINING PROTEIN 9"/>
    <property type="match status" value="1"/>
</dbReference>
<dbReference type="SMART" id="SM00225">
    <property type="entry name" value="BTB"/>
    <property type="match status" value="1"/>
</dbReference>
<dbReference type="Gene3D" id="1.10.510.10">
    <property type="entry name" value="Transferase(Phosphotransferase) domain 1"/>
    <property type="match status" value="1"/>
</dbReference>
<protein>
    <recommendedName>
        <fullName evidence="1">BTB domain-containing protein</fullName>
    </recommendedName>
</protein>
<evidence type="ECO:0000313" key="2">
    <source>
        <dbReference type="EMBL" id="RHZ73522.1"/>
    </source>
</evidence>
<reference evidence="2 3" key="1">
    <citation type="submission" date="2018-08" db="EMBL/GenBank/DDBJ databases">
        <title>Genome and evolution of the arbuscular mycorrhizal fungus Diversispora epigaea (formerly Glomus versiforme) and its bacterial endosymbionts.</title>
        <authorList>
            <person name="Sun X."/>
            <person name="Fei Z."/>
            <person name="Harrison M."/>
        </authorList>
    </citation>
    <scope>NUCLEOTIDE SEQUENCE [LARGE SCALE GENOMIC DNA]</scope>
    <source>
        <strain evidence="2 3">IT104</strain>
    </source>
</reference>
<evidence type="ECO:0000313" key="3">
    <source>
        <dbReference type="Proteomes" id="UP000266861"/>
    </source>
</evidence>
<dbReference type="InterPro" id="IPR011333">
    <property type="entry name" value="SKP1/BTB/POZ_sf"/>
</dbReference>
<dbReference type="Proteomes" id="UP000266861">
    <property type="component" value="Unassembled WGS sequence"/>
</dbReference>
<sequence length="408" mass="47947">MNVYQDFHSKNILSYNFENDIIISDFGLKVLSGDEEYTKAADVYSFGIIAYEIVTGFLPYPDLPHNKDLAMKICNELRPKIPFHNPKLITRIIMRYWDARNQESPNTTTTTTPLDYQHIRKQIIPVDLIQIFQNQRMKKFLKKNLKNRLSQDFSELLNDKEENNVMVLIEVDEEPNKKSFTAHSAILRYRSSYFNKELSNLITLDGDNTNIKTITLQNISAQLFEVILKYIYGGIINTENMDTKTIFKLMIVANELEFEELSERLENHFVESKAPWLRTYFTFVYNSSFENNKLKNLEKFRNDTIAKYPNLIFESSEFTSIRESALVSILKLNDLQVKESEIWDHVIKWGTAQNSTLPEKLEEWSDENFITLKTTLQQCLPLIRYFQISNSDVMEKVEPYNKILDEQL</sequence>
<dbReference type="Pfam" id="PF07707">
    <property type="entry name" value="BACK"/>
    <property type="match status" value="1"/>
</dbReference>
<dbReference type="InterPro" id="IPR011705">
    <property type="entry name" value="BACK"/>
</dbReference>
<dbReference type="InterPro" id="IPR000210">
    <property type="entry name" value="BTB/POZ_dom"/>
</dbReference>